<reference evidence="1" key="1">
    <citation type="journal article" date="2023" name="Mol. Phylogenet. Evol.">
        <title>Genome-scale phylogeny and comparative genomics of the fungal order Sordariales.</title>
        <authorList>
            <person name="Hensen N."/>
            <person name="Bonometti L."/>
            <person name="Westerberg I."/>
            <person name="Brannstrom I.O."/>
            <person name="Guillou S."/>
            <person name="Cros-Aarteil S."/>
            <person name="Calhoun S."/>
            <person name="Haridas S."/>
            <person name="Kuo A."/>
            <person name="Mondo S."/>
            <person name="Pangilinan J."/>
            <person name="Riley R."/>
            <person name="LaButti K."/>
            <person name="Andreopoulos B."/>
            <person name="Lipzen A."/>
            <person name="Chen C."/>
            <person name="Yan M."/>
            <person name="Daum C."/>
            <person name="Ng V."/>
            <person name="Clum A."/>
            <person name="Steindorff A."/>
            <person name="Ohm R.A."/>
            <person name="Martin F."/>
            <person name="Silar P."/>
            <person name="Natvig D.O."/>
            <person name="Lalanne C."/>
            <person name="Gautier V."/>
            <person name="Ament-Velasquez S.L."/>
            <person name="Kruys A."/>
            <person name="Hutchinson M.I."/>
            <person name="Powell A.J."/>
            <person name="Barry K."/>
            <person name="Miller A.N."/>
            <person name="Grigoriev I.V."/>
            <person name="Debuchy R."/>
            <person name="Gladieux P."/>
            <person name="Hiltunen Thoren M."/>
            <person name="Johannesson H."/>
        </authorList>
    </citation>
    <scope>NUCLEOTIDE SEQUENCE</scope>
    <source>
        <strain evidence="1">CBS 892.96</strain>
    </source>
</reference>
<keyword evidence="2" id="KW-1185">Reference proteome</keyword>
<evidence type="ECO:0000313" key="2">
    <source>
        <dbReference type="Proteomes" id="UP001302321"/>
    </source>
</evidence>
<reference evidence="1" key="2">
    <citation type="submission" date="2023-05" db="EMBL/GenBank/DDBJ databases">
        <authorList>
            <consortium name="Lawrence Berkeley National Laboratory"/>
            <person name="Steindorff A."/>
            <person name="Hensen N."/>
            <person name="Bonometti L."/>
            <person name="Westerberg I."/>
            <person name="Brannstrom I.O."/>
            <person name="Guillou S."/>
            <person name="Cros-Aarteil S."/>
            <person name="Calhoun S."/>
            <person name="Haridas S."/>
            <person name="Kuo A."/>
            <person name="Mondo S."/>
            <person name="Pangilinan J."/>
            <person name="Riley R."/>
            <person name="Labutti K."/>
            <person name="Andreopoulos B."/>
            <person name="Lipzen A."/>
            <person name="Chen C."/>
            <person name="Yanf M."/>
            <person name="Daum C."/>
            <person name="Ng V."/>
            <person name="Clum A."/>
            <person name="Ohm R."/>
            <person name="Martin F."/>
            <person name="Silar P."/>
            <person name="Natvig D."/>
            <person name="Lalanne C."/>
            <person name="Gautier V."/>
            <person name="Ament-Velasquez S.L."/>
            <person name="Kruys A."/>
            <person name="Hutchinson M.I."/>
            <person name="Powell A.J."/>
            <person name="Barry K."/>
            <person name="Miller A.N."/>
            <person name="Grigoriev I.V."/>
            <person name="Debuchy R."/>
            <person name="Gladieux P."/>
            <person name="Thoren M.H."/>
            <person name="Johannesson H."/>
        </authorList>
    </citation>
    <scope>NUCLEOTIDE SEQUENCE</scope>
    <source>
        <strain evidence="1">CBS 892.96</strain>
    </source>
</reference>
<sequence>ALQAGEMYTVLYPGVEVAMCDWGTKEEHLGKKMKARPALMIPSGARVSFTARAEETPWPGRSEYEAQHGFEVANLVEQQWRQDEA</sequence>
<name>A0AAN6VWS4_9PEZI</name>
<organism evidence="1 2">
    <name type="scientific">Triangularia setosa</name>
    <dbReference type="NCBI Taxonomy" id="2587417"/>
    <lineage>
        <taxon>Eukaryota</taxon>
        <taxon>Fungi</taxon>
        <taxon>Dikarya</taxon>
        <taxon>Ascomycota</taxon>
        <taxon>Pezizomycotina</taxon>
        <taxon>Sordariomycetes</taxon>
        <taxon>Sordariomycetidae</taxon>
        <taxon>Sordariales</taxon>
        <taxon>Podosporaceae</taxon>
        <taxon>Triangularia</taxon>
    </lineage>
</organism>
<feature type="non-terminal residue" evidence="1">
    <location>
        <position position="1"/>
    </location>
</feature>
<proteinExistence type="predicted"/>
<dbReference type="Proteomes" id="UP001302321">
    <property type="component" value="Unassembled WGS sequence"/>
</dbReference>
<dbReference type="AlphaFoldDB" id="A0AAN6VWS4"/>
<comment type="caution">
    <text evidence="1">The sequence shown here is derived from an EMBL/GenBank/DDBJ whole genome shotgun (WGS) entry which is preliminary data.</text>
</comment>
<gene>
    <name evidence="1" type="ORF">QBC36DRAFT_296081</name>
</gene>
<evidence type="ECO:0000313" key="1">
    <source>
        <dbReference type="EMBL" id="KAK4170668.1"/>
    </source>
</evidence>
<dbReference type="EMBL" id="MU866853">
    <property type="protein sequence ID" value="KAK4170668.1"/>
    <property type="molecule type" value="Genomic_DNA"/>
</dbReference>
<accession>A0AAN6VWS4</accession>
<protein>
    <submittedName>
        <fullName evidence="1">Uncharacterized protein</fullName>
    </submittedName>
</protein>